<feature type="region of interest" description="Disordered" evidence="7">
    <location>
        <begin position="718"/>
        <end position="751"/>
    </location>
</feature>
<protein>
    <recommendedName>
        <fullName evidence="6">Anoctamin</fullName>
    </recommendedName>
</protein>
<dbReference type="GO" id="GO:0005254">
    <property type="term" value="F:chloride channel activity"/>
    <property type="evidence" value="ECO:0007669"/>
    <property type="project" value="TreeGrafter"/>
</dbReference>
<evidence type="ECO:0000256" key="5">
    <source>
        <dbReference type="ARBA" id="ARBA00023136"/>
    </source>
</evidence>
<dbReference type="PANTHER" id="PTHR12308">
    <property type="entry name" value="ANOCTAMIN"/>
    <property type="match status" value="1"/>
</dbReference>
<feature type="domain" description="Anoctamin transmembrane" evidence="8">
    <location>
        <begin position="249"/>
        <end position="702"/>
    </location>
</feature>
<evidence type="ECO:0000256" key="4">
    <source>
        <dbReference type="ARBA" id="ARBA00022989"/>
    </source>
</evidence>
<dbReference type="STRING" id="6216.A0A0R3SSK8"/>
<feature type="transmembrane region" description="Helical" evidence="6">
    <location>
        <begin position="259"/>
        <end position="284"/>
    </location>
</feature>
<dbReference type="PANTHER" id="PTHR12308:SF51">
    <property type="entry name" value="ANOCTAMIN-8"/>
    <property type="match status" value="1"/>
</dbReference>
<feature type="transmembrane region" description="Helical" evidence="6">
    <location>
        <begin position="409"/>
        <end position="429"/>
    </location>
</feature>
<dbReference type="InterPro" id="IPR049452">
    <property type="entry name" value="Anoctamin_TM"/>
</dbReference>
<feature type="transmembrane region" description="Helical" evidence="6">
    <location>
        <begin position="195"/>
        <end position="212"/>
    </location>
</feature>
<feature type="transmembrane region" description="Helical" evidence="6">
    <location>
        <begin position="579"/>
        <end position="602"/>
    </location>
</feature>
<evidence type="ECO:0000256" key="1">
    <source>
        <dbReference type="ARBA" id="ARBA00004141"/>
    </source>
</evidence>
<dbReference type="Proteomes" id="UP000274504">
    <property type="component" value="Unassembled WGS sequence"/>
</dbReference>
<comment type="subcellular location">
    <subcellularLocation>
        <location evidence="1 6">Membrane</location>
        <topology evidence="1 6">Multi-pass membrane protein</topology>
    </subcellularLocation>
</comment>
<comment type="similarity">
    <text evidence="2 6">Belongs to the anoctamin family.</text>
</comment>
<feature type="transmembrane region" description="Helical" evidence="6">
    <location>
        <begin position="364"/>
        <end position="389"/>
    </location>
</feature>
<feature type="transmembrane region" description="Helical" evidence="6">
    <location>
        <begin position="639"/>
        <end position="662"/>
    </location>
</feature>
<reference evidence="9 10" key="2">
    <citation type="submission" date="2018-11" db="EMBL/GenBank/DDBJ databases">
        <authorList>
            <consortium name="Pathogen Informatics"/>
        </authorList>
    </citation>
    <scope>NUCLEOTIDE SEQUENCE [LARGE SCALE GENOMIC DNA]</scope>
</reference>
<feature type="transmembrane region" description="Helical" evidence="6">
    <location>
        <begin position="668"/>
        <end position="688"/>
    </location>
</feature>
<dbReference type="AlphaFoldDB" id="A0A0R3SSK8"/>
<keyword evidence="3 6" id="KW-0812">Transmembrane</keyword>
<proteinExistence type="inferred from homology"/>
<evidence type="ECO:0000259" key="8">
    <source>
        <dbReference type="Pfam" id="PF04547"/>
    </source>
</evidence>
<comment type="caution">
    <text evidence="6">Lacks conserved residue(s) required for the propagation of feature annotation.</text>
</comment>
<evidence type="ECO:0000313" key="9">
    <source>
        <dbReference type="EMBL" id="VDL60606.1"/>
    </source>
</evidence>
<evidence type="ECO:0000256" key="3">
    <source>
        <dbReference type="ARBA" id="ARBA00022692"/>
    </source>
</evidence>
<dbReference type="Pfam" id="PF04547">
    <property type="entry name" value="Anoctamin"/>
    <property type="match status" value="1"/>
</dbReference>
<accession>A0A0R3SSK8</accession>
<feature type="transmembrane region" description="Helical" evidence="6">
    <location>
        <begin position="290"/>
        <end position="308"/>
    </location>
</feature>
<evidence type="ECO:0000313" key="10">
    <source>
        <dbReference type="Proteomes" id="UP000274504"/>
    </source>
</evidence>
<feature type="region of interest" description="Disordered" evidence="7">
    <location>
        <begin position="525"/>
        <end position="548"/>
    </location>
</feature>
<dbReference type="OrthoDB" id="296386at2759"/>
<keyword evidence="5 6" id="KW-0472">Membrane</keyword>
<evidence type="ECO:0000256" key="6">
    <source>
        <dbReference type="RuleBase" id="RU280814"/>
    </source>
</evidence>
<dbReference type="InterPro" id="IPR007632">
    <property type="entry name" value="Anoctamin"/>
</dbReference>
<sequence>MNLFSCAAERLTELRERVTYTGKTLLERSRKWRCFSTKPPSNCDVVVTFERDTREEQVEWLSNRIQARIPELIFTKTFHRGTQRIALYLTCSFKDLLKGAQEVRLRKRLIADLGEELQEFCIEDCENFEGVFDQEKFFTSKERQTIVRYYLMSLRAMAGDAWDDHTQFSHGQAINDNEKGKPTYDFLMNSSPESYFYLLPVVFLFLVPVLLAKGKIASIFPLHDREALMDLQQSWVRGFTHRQPLDAVAEYFGVKIALYFAWLGHYTTFLLAPAIFGLFSWFLVSTTKQGALYYPVLAFFTMVWAVFFQEAWKRTNNYYTHRWGTLDKSPSLLEEPRPLFRGALEPNPITGRLEPFYPRWKRNLIVCFVTIPITLICLIIIVGVAVGHLKLQELAEDKFTNSSIPGAKMIVHIPMILYAVNIAILNEVYRKIAVKLTELENHRLNESYNQALISKLILFQFINAFYASFYIAFYRLDLDLLRNHLVTMLVTRQITGNIKEIFLPMGQTRIKQVLLTLRTDGLPTLKKDESPVPGLNEEESETLDPDSPARKISDVKITRVEQEEIMPVYDDATEDYLEMFIQFGFVSMFTCAFPICGLLAFLNNILEIRSDAFKLLTNFQRPFAENANGIGVWEQAFEIVSYVAIAVNVGLIGVSGSIQTIIPGLTSYQNILILVAIEHILFALRFGLSHIIPPIPLALERSIAILEHKRREALKARETLQREERKEARRISDENCEQDYPSDVTSDIDSH</sequence>
<feature type="transmembrane region" description="Helical" evidence="6">
    <location>
        <begin position="450"/>
        <end position="473"/>
    </location>
</feature>
<keyword evidence="4 6" id="KW-1133">Transmembrane helix</keyword>
<evidence type="ECO:0000256" key="7">
    <source>
        <dbReference type="SAM" id="MobiDB-lite"/>
    </source>
</evidence>
<dbReference type="WBParaSite" id="HDID_0000829001-mRNA-1">
    <property type="protein sequence ID" value="HDID_0000829001-mRNA-1"/>
    <property type="gene ID" value="HDID_0000829001"/>
</dbReference>
<evidence type="ECO:0000256" key="2">
    <source>
        <dbReference type="ARBA" id="ARBA00009671"/>
    </source>
</evidence>
<reference evidence="11" key="1">
    <citation type="submission" date="2016-04" db="UniProtKB">
        <authorList>
            <consortium name="WormBaseParasite"/>
        </authorList>
    </citation>
    <scope>IDENTIFICATION</scope>
</reference>
<dbReference type="EMBL" id="UYSG01011058">
    <property type="protein sequence ID" value="VDL60606.1"/>
    <property type="molecule type" value="Genomic_DNA"/>
</dbReference>
<dbReference type="GO" id="GO:0005886">
    <property type="term" value="C:plasma membrane"/>
    <property type="evidence" value="ECO:0007669"/>
    <property type="project" value="TreeGrafter"/>
</dbReference>
<feature type="compositionally biased region" description="Basic and acidic residues" evidence="7">
    <location>
        <begin position="718"/>
        <end position="733"/>
    </location>
</feature>
<organism evidence="11">
    <name type="scientific">Hymenolepis diminuta</name>
    <name type="common">Rat tapeworm</name>
    <dbReference type="NCBI Taxonomy" id="6216"/>
    <lineage>
        <taxon>Eukaryota</taxon>
        <taxon>Metazoa</taxon>
        <taxon>Spiralia</taxon>
        <taxon>Lophotrochozoa</taxon>
        <taxon>Platyhelminthes</taxon>
        <taxon>Cestoda</taxon>
        <taxon>Eucestoda</taxon>
        <taxon>Cyclophyllidea</taxon>
        <taxon>Hymenolepididae</taxon>
        <taxon>Hymenolepis</taxon>
    </lineage>
</organism>
<evidence type="ECO:0000313" key="11">
    <source>
        <dbReference type="WBParaSite" id="HDID_0000829001-mRNA-1"/>
    </source>
</evidence>
<gene>
    <name evidence="9" type="ORF">HDID_LOCUS8288</name>
</gene>
<name>A0A0R3SSK8_HYMDI</name>